<dbReference type="EMBL" id="CAJOBR010000343">
    <property type="protein sequence ID" value="CAF4498271.1"/>
    <property type="molecule type" value="Genomic_DNA"/>
</dbReference>
<keyword evidence="11" id="KW-1185">Reference proteome</keyword>
<evidence type="ECO:0000313" key="4">
    <source>
        <dbReference type="EMBL" id="CAF3415183.1"/>
    </source>
</evidence>
<evidence type="ECO:0000313" key="7">
    <source>
        <dbReference type="EMBL" id="CAF4237914.1"/>
    </source>
</evidence>
<evidence type="ECO:0000313" key="2">
    <source>
        <dbReference type="EMBL" id="CAF3305952.1"/>
    </source>
</evidence>
<evidence type="ECO:0000313" key="6">
    <source>
        <dbReference type="EMBL" id="CAF4199347.1"/>
    </source>
</evidence>
<dbReference type="Proteomes" id="UP000663851">
    <property type="component" value="Unassembled WGS sequence"/>
</dbReference>
<sequence>MDTLKCSIDTCKRDFNILCNHCHIQVCTKHFIQHVKQANAELIPFSDELNSLVDKIQQQNPTIDIFEHLEQWREESHRRVDEICDEKKRQLKVQLDQRKEDQLKKLLELGSKVKELIDEGDASFKQIEAVKNAIEKYRRQSQEFESPGYFGWNKPNIYLDITLFNHELFTGVGTLLSFEHKMKLNEFYGKEGQKWSLIYKATRDGFSATDFYRCCANQGPTITVIQSRDGGYLFGGYTSVSWNPTEKYVLDPNNPFLFTLTNPHVIPPTKYAILIPNYSIYPQSSYGPIFGGGNDLYVCSESQISRKSFFNFPHSYKDTTNRGSATFTGTRNFQTNEIEVYRLMET</sequence>
<dbReference type="SMART" id="SM00584">
    <property type="entry name" value="TLDc"/>
    <property type="match status" value="1"/>
</dbReference>
<evidence type="ECO:0000313" key="8">
    <source>
        <dbReference type="EMBL" id="CAF4307277.1"/>
    </source>
</evidence>
<dbReference type="PANTHER" id="PTHR23354:SF122">
    <property type="entry name" value="GTPASE-ACTIVATING PROTEIN SKYWALKER"/>
    <property type="match status" value="1"/>
</dbReference>
<gene>
    <name evidence="3" type="ORF">FME351_LOCUS2263</name>
    <name evidence="5" type="ORF">GRG538_LOCUS29469</name>
    <name evidence="8" type="ORF">HFQ381_LOCUS13943</name>
    <name evidence="2" type="ORF">LUA448_LOCUS8527</name>
    <name evidence="9" type="ORF">QYT958_LOCUS4460</name>
    <name evidence="4" type="ORF">TIS948_LOCUS28947</name>
    <name evidence="7" type="ORF">TSG867_LOCUS2283</name>
    <name evidence="6" type="ORF">UJA718_LOCUS6451</name>
</gene>
<dbReference type="EMBL" id="CAJOBQ010000059">
    <property type="protein sequence ID" value="CAF4237914.1"/>
    <property type="molecule type" value="Genomic_DNA"/>
</dbReference>
<dbReference type="Proteomes" id="UP000663825">
    <property type="component" value="Unassembled WGS sequence"/>
</dbReference>
<dbReference type="EMBL" id="CAJOBP010000604">
    <property type="protein sequence ID" value="CAF4199347.1"/>
    <property type="molecule type" value="Genomic_DNA"/>
</dbReference>
<dbReference type="PANTHER" id="PTHR23354">
    <property type="entry name" value="NUCLEOLAR PROTEIN 7/ESTROGEN RECEPTOR COACTIVATOR-RELATED"/>
    <property type="match status" value="1"/>
</dbReference>
<proteinExistence type="predicted"/>
<dbReference type="PROSITE" id="PS51886">
    <property type="entry name" value="TLDC"/>
    <property type="match status" value="1"/>
</dbReference>
<dbReference type="EMBL" id="CAJNXB010005261">
    <property type="protein sequence ID" value="CAF3415183.1"/>
    <property type="molecule type" value="Genomic_DNA"/>
</dbReference>
<feature type="domain" description="TLDc" evidence="1">
    <location>
        <begin position="162"/>
        <end position="344"/>
    </location>
</feature>
<dbReference type="EMBL" id="CAJNYT010005177">
    <property type="protein sequence ID" value="CAF3718167.1"/>
    <property type="molecule type" value="Genomic_DNA"/>
</dbReference>
<dbReference type="Proteomes" id="UP000663873">
    <property type="component" value="Unassembled WGS sequence"/>
</dbReference>
<evidence type="ECO:0000259" key="1">
    <source>
        <dbReference type="PROSITE" id="PS51886"/>
    </source>
</evidence>
<dbReference type="Proteomes" id="UP000663872">
    <property type="component" value="Unassembled WGS sequence"/>
</dbReference>
<comment type="caution">
    <text evidence="2">The sequence shown here is derived from an EMBL/GenBank/DDBJ whole genome shotgun (WGS) entry which is preliminary data.</text>
</comment>
<dbReference type="AlphaFoldDB" id="A0A817SVA4"/>
<accession>A0A817SVA4</accession>
<dbReference type="EMBL" id="CAJOBO010000894">
    <property type="protein sequence ID" value="CAF4307277.1"/>
    <property type="molecule type" value="Genomic_DNA"/>
</dbReference>
<organism evidence="2 10">
    <name type="scientific">Rotaria socialis</name>
    <dbReference type="NCBI Taxonomy" id="392032"/>
    <lineage>
        <taxon>Eukaryota</taxon>
        <taxon>Metazoa</taxon>
        <taxon>Spiralia</taxon>
        <taxon>Gnathifera</taxon>
        <taxon>Rotifera</taxon>
        <taxon>Eurotatoria</taxon>
        <taxon>Bdelloidea</taxon>
        <taxon>Philodinida</taxon>
        <taxon>Philodinidae</taxon>
        <taxon>Rotaria</taxon>
    </lineage>
</organism>
<evidence type="ECO:0000313" key="3">
    <source>
        <dbReference type="EMBL" id="CAF3328944.1"/>
    </source>
</evidence>
<evidence type="ECO:0000313" key="9">
    <source>
        <dbReference type="EMBL" id="CAF4498271.1"/>
    </source>
</evidence>
<dbReference type="Pfam" id="PF07534">
    <property type="entry name" value="TLD"/>
    <property type="match status" value="1"/>
</dbReference>
<dbReference type="Proteomes" id="UP000663869">
    <property type="component" value="Unassembled WGS sequence"/>
</dbReference>
<dbReference type="OrthoDB" id="27341at2759"/>
<dbReference type="EMBL" id="CAJNYU010000096">
    <property type="protein sequence ID" value="CAF3328944.1"/>
    <property type="molecule type" value="Genomic_DNA"/>
</dbReference>
<evidence type="ECO:0000313" key="10">
    <source>
        <dbReference type="Proteomes" id="UP000663833"/>
    </source>
</evidence>
<dbReference type="Proteomes" id="UP000663833">
    <property type="component" value="Unassembled WGS sequence"/>
</dbReference>
<dbReference type="InterPro" id="IPR006571">
    <property type="entry name" value="TLDc_dom"/>
</dbReference>
<evidence type="ECO:0000313" key="11">
    <source>
        <dbReference type="Proteomes" id="UP000663873"/>
    </source>
</evidence>
<evidence type="ECO:0000313" key="5">
    <source>
        <dbReference type="EMBL" id="CAF3718167.1"/>
    </source>
</evidence>
<dbReference type="Proteomes" id="UP000663862">
    <property type="component" value="Unassembled WGS sequence"/>
</dbReference>
<reference evidence="2" key="1">
    <citation type="submission" date="2021-02" db="EMBL/GenBank/DDBJ databases">
        <authorList>
            <person name="Nowell W R."/>
        </authorList>
    </citation>
    <scope>NUCLEOTIDE SEQUENCE</scope>
</reference>
<name>A0A817SVA4_9BILA</name>
<protein>
    <recommendedName>
        <fullName evidence="1">TLDc domain-containing protein</fullName>
    </recommendedName>
</protein>
<dbReference type="EMBL" id="CAJNYD010000913">
    <property type="protein sequence ID" value="CAF3305952.1"/>
    <property type="molecule type" value="Genomic_DNA"/>
</dbReference>
<dbReference type="Proteomes" id="UP000663848">
    <property type="component" value="Unassembled WGS sequence"/>
</dbReference>